<reference evidence="5" key="2">
    <citation type="journal article" date="2019" name="Mol. Phylogenet. Evol.">
        <title>Reassessment of the classification of bryopsidales (chlorophyta) based on chloroplast phylogenomic analyses.</title>
        <authorList>
            <person name="Cremen M.C."/>
            <person name="Leliaert F."/>
            <person name="West J."/>
            <person name="Lam D.W."/>
            <person name="Shimada S."/>
            <person name="Lopez-Bautista J.M."/>
            <person name="Verbruggen H."/>
        </authorList>
    </citation>
    <scope>NUCLEOTIDE SEQUENCE</scope>
</reference>
<sequence length="264" mass="30337">MDRAYARIKENDAEAARLLNSINNYVLTQLGIQFPEVKQEKVLVVNVEDIKGQRFDVEYNQFKSFENQLSIKNSIKIIEFIIDYKKGIEVGSNQYVNNGTIPFVRISDINENSLNLQQTKKKISDSLFKQLKQNFSPKKGEILYTKDGTIGLSYLVTTQKNYIVSSSFLRLICENIQLAKFLKIILSLKVYKEMANKKSSGTIIKHLNLKEFLNISIPFPSYTQIEKIVIEVDEIQAKVKSLKKDTAGILQKAQQEVEEIIFQQ</sequence>
<dbReference type="Gene3D" id="3.90.220.20">
    <property type="entry name" value="DNA methylase specificity domains"/>
    <property type="match status" value="1"/>
</dbReference>
<accession>A0A386AX51</accession>
<evidence type="ECO:0000259" key="4">
    <source>
        <dbReference type="Pfam" id="PF01420"/>
    </source>
</evidence>
<dbReference type="PANTHER" id="PTHR30408">
    <property type="entry name" value="TYPE-1 RESTRICTION ENZYME ECOKI SPECIFICITY PROTEIN"/>
    <property type="match status" value="1"/>
</dbReference>
<evidence type="ECO:0000256" key="2">
    <source>
        <dbReference type="ARBA" id="ARBA00022747"/>
    </source>
</evidence>
<keyword evidence="5" id="KW-0934">Plastid</keyword>
<proteinExistence type="inferred from homology"/>
<dbReference type="GO" id="GO:0009307">
    <property type="term" value="P:DNA restriction-modification system"/>
    <property type="evidence" value="ECO:0007669"/>
    <property type="project" value="UniProtKB-KW"/>
</dbReference>
<geneLocation type="chloroplast" evidence="5"/>
<dbReference type="Pfam" id="PF01420">
    <property type="entry name" value="Methylase_S"/>
    <property type="match status" value="1"/>
</dbReference>
<comment type="similarity">
    <text evidence="1">Belongs to the type-I restriction system S methylase family.</text>
</comment>
<dbReference type="InterPro" id="IPR000055">
    <property type="entry name" value="Restrct_endonuc_typeI_TRD"/>
</dbReference>
<evidence type="ECO:0000256" key="3">
    <source>
        <dbReference type="ARBA" id="ARBA00023125"/>
    </source>
</evidence>
<dbReference type="EMBL" id="MH591084">
    <property type="protein sequence ID" value="AYC63934.1"/>
    <property type="molecule type" value="Genomic_DNA"/>
</dbReference>
<name>A0A386AX51_9CHLO</name>
<evidence type="ECO:0000256" key="1">
    <source>
        <dbReference type="ARBA" id="ARBA00010923"/>
    </source>
</evidence>
<keyword evidence="3" id="KW-0238">DNA-binding</keyword>
<dbReference type="AlphaFoldDB" id="A0A386AX51"/>
<keyword evidence="5" id="KW-0150">Chloroplast</keyword>
<reference evidence="5" key="1">
    <citation type="submission" date="2018-07" db="EMBL/GenBank/DDBJ databases">
        <authorList>
            <person name="Quirk P.G."/>
            <person name="Krulwich T.A."/>
        </authorList>
    </citation>
    <scope>NUCLEOTIDE SEQUENCE</scope>
</reference>
<organism evidence="5">
    <name type="scientific">Flabellia petiolata</name>
    <dbReference type="NCBI Taxonomy" id="189428"/>
    <lineage>
        <taxon>Eukaryota</taxon>
        <taxon>Viridiplantae</taxon>
        <taxon>Chlorophyta</taxon>
        <taxon>core chlorophytes</taxon>
        <taxon>Ulvophyceae</taxon>
        <taxon>TCBD clade</taxon>
        <taxon>Bryopsidales</taxon>
        <taxon>Halimedineae</taxon>
        <taxon>Halimedaceae</taxon>
        <taxon>Udoteae</taxon>
        <taxon>Flabellia</taxon>
    </lineage>
</organism>
<dbReference type="SUPFAM" id="SSF116734">
    <property type="entry name" value="DNA methylase specificity domain"/>
    <property type="match status" value="1"/>
</dbReference>
<protein>
    <recommendedName>
        <fullName evidence="4">Type I restriction modification DNA specificity domain-containing protein</fullName>
    </recommendedName>
</protein>
<dbReference type="PANTHER" id="PTHR30408:SF12">
    <property type="entry name" value="TYPE I RESTRICTION ENZYME MJAVIII SPECIFICITY SUBUNIT"/>
    <property type="match status" value="1"/>
</dbReference>
<keyword evidence="2" id="KW-0680">Restriction system</keyword>
<dbReference type="GO" id="GO:0003677">
    <property type="term" value="F:DNA binding"/>
    <property type="evidence" value="ECO:0007669"/>
    <property type="project" value="UniProtKB-KW"/>
</dbReference>
<gene>
    <name evidence="5" type="primary">orf264</name>
</gene>
<dbReference type="InterPro" id="IPR052021">
    <property type="entry name" value="Type-I_RS_S_subunit"/>
</dbReference>
<feature type="domain" description="Type I restriction modification DNA specificity" evidence="4">
    <location>
        <begin position="85"/>
        <end position="237"/>
    </location>
</feature>
<evidence type="ECO:0000313" key="5">
    <source>
        <dbReference type="EMBL" id="AYC63934.1"/>
    </source>
</evidence>
<dbReference type="InterPro" id="IPR044946">
    <property type="entry name" value="Restrct_endonuc_typeI_TRD_sf"/>
</dbReference>